<dbReference type="InterPro" id="IPR028974">
    <property type="entry name" value="TSP_type-3_rpt"/>
</dbReference>
<protein>
    <recommendedName>
        <fullName evidence="5">DUF4270 domain-containing protein</fullName>
    </recommendedName>
</protein>
<dbReference type="Pfam" id="PF14092">
    <property type="entry name" value="DUF4270"/>
    <property type="match status" value="1"/>
</dbReference>
<feature type="signal peptide" evidence="2">
    <location>
        <begin position="1"/>
        <end position="23"/>
    </location>
</feature>
<dbReference type="RefSeq" id="WP_188370377.1">
    <property type="nucleotide sequence ID" value="NZ_BMFH01000001.1"/>
</dbReference>
<sequence length="608" mass="67356">MRFFLKVKVPALLGTFLFLALMSCDEDITTIGNGVIDGSPFVSDKAEYDVFAYNRNVVAVQTNRLPLYQIGVFNDPIYGRTTASITSQVSLSGGTGNPTFGNYSQLTEDNADNDDIDATIEENERIKEVILYIPYLRNSSGDSDLDGVIDEFDVDPEDPNSDSDGDGRTDNEERLSGTDPLNPDTDGDGINDDEDTSTLPNRFPVKRDLDSIYGNRDVPFNFKVERSTYFLRDLDPNSNFLEAQEYYSSQEFAPAFVSDVLFDGAVLIEDEQTLVFAEDDPDTEDDESLQAPEVIEPGIRVALDPDFFQQNILDKEGSSELISSSNFKDFFRGIHMSITPITDDIMLLLDLRTATITMSYEYDRLVDGEMEIAERTYTLNLITGQGNAPITGNAVNTILSEPYPTQVSDNLNTGQNASRIYLKGGPGIFAEIALFEENNGETVINEIKSRNWIINEANLVFYVDRETLDAAGGIVEPPRLYMYNTDTNVPVYNPANENNAADSRFGIYLDYDARLQEESDRGIKYTVRITDHINDLVLRDSTNATLGLAISADIRISGVSNALLEGNAEKDLPVGSNLSPLGTVLYGSGTNVPEDKKLKLEIFYTEAN</sequence>
<accession>A0ABQ1R0I8</accession>
<proteinExistence type="predicted"/>
<feature type="region of interest" description="Disordered" evidence="1">
    <location>
        <begin position="144"/>
        <end position="204"/>
    </location>
</feature>
<evidence type="ECO:0000313" key="4">
    <source>
        <dbReference type="Proteomes" id="UP000625780"/>
    </source>
</evidence>
<comment type="caution">
    <text evidence="3">The sequence shown here is derived from an EMBL/GenBank/DDBJ whole genome shotgun (WGS) entry which is preliminary data.</text>
</comment>
<dbReference type="InterPro" id="IPR025366">
    <property type="entry name" value="DUF4270"/>
</dbReference>
<name>A0ABQ1R0I8_9FLAO</name>
<evidence type="ECO:0000313" key="3">
    <source>
        <dbReference type="EMBL" id="GGD51970.1"/>
    </source>
</evidence>
<dbReference type="Gene3D" id="4.10.1080.10">
    <property type="entry name" value="TSP type-3 repeat"/>
    <property type="match status" value="1"/>
</dbReference>
<evidence type="ECO:0000256" key="1">
    <source>
        <dbReference type="SAM" id="MobiDB-lite"/>
    </source>
</evidence>
<feature type="compositionally biased region" description="Acidic residues" evidence="1">
    <location>
        <begin position="144"/>
        <end position="164"/>
    </location>
</feature>
<gene>
    <name evidence="3" type="ORF">GCM10011361_18330</name>
</gene>
<dbReference type="Proteomes" id="UP000625780">
    <property type="component" value="Unassembled WGS sequence"/>
</dbReference>
<reference evidence="4" key="1">
    <citation type="journal article" date="2019" name="Int. J. Syst. Evol. Microbiol.">
        <title>The Global Catalogue of Microorganisms (GCM) 10K type strain sequencing project: providing services to taxonomists for standard genome sequencing and annotation.</title>
        <authorList>
            <consortium name="The Broad Institute Genomics Platform"/>
            <consortium name="The Broad Institute Genome Sequencing Center for Infectious Disease"/>
            <person name="Wu L."/>
            <person name="Ma J."/>
        </authorList>
    </citation>
    <scope>NUCLEOTIDE SEQUENCE [LARGE SCALE GENOMIC DNA]</scope>
    <source>
        <strain evidence="4">CGMCC 1.12606</strain>
    </source>
</reference>
<feature type="compositionally biased region" description="Acidic residues" evidence="1">
    <location>
        <begin position="185"/>
        <end position="196"/>
    </location>
</feature>
<dbReference type="PROSITE" id="PS51257">
    <property type="entry name" value="PROKAR_LIPOPROTEIN"/>
    <property type="match status" value="1"/>
</dbReference>
<feature type="chain" id="PRO_5046536085" description="DUF4270 domain-containing protein" evidence="2">
    <location>
        <begin position="24"/>
        <end position="608"/>
    </location>
</feature>
<keyword evidence="2" id="KW-0732">Signal</keyword>
<feature type="compositionally biased region" description="Basic and acidic residues" evidence="1">
    <location>
        <begin position="165"/>
        <end position="176"/>
    </location>
</feature>
<evidence type="ECO:0000256" key="2">
    <source>
        <dbReference type="SAM" id="SignalP"/>
    </source>
</evidence>
<organism evidence="3 4">
    <name type="scientific">Muriicola marianensis</name>
    <dbReference type="NCBI Taxonomy" id="1324801"/>
    <lineage>
        <taxon>Bacteria</taxon>
        <taxon>Pseudomonadati</taxon>
        <taxon>Bacteroidota</taxon>
        <taxon>Flavobacteriia</taxon>
        <taxon>Flavobacteriales</taxon>
        <taxon>Flavobacteriaceae</taxon>
        <taxon>Muriicola</taxon>
    </lineage>
</organism>
<keyword evidence="4" id="KW-1185">Reference proteome</keyword>
<dbReference type="EMBL" id="BMFH01000001">
    <property type="protein sequence ID" value="GGD51970.1"/>
    <property type="molecule type" value="Genomic_DNA"/>
</dbReference>
<evidence type="ECO:0008006" key="5">
    <source>
        <dbReference type="Google" id="ProtNLM"/>
    </source>
</evidence>